<dbReference type="InterPro" id="IPR036291">
    <property type="entry name" value="NAD(P)-bd_dom_sf"/>
</dbReference>
<dbReference type="CDD" id="cd08244">
    <property type="entry name" value="MDR_enoyl_red"/>
    <property type="match status" value="1"/>
</dbReference>
<evidence type="ECO:0000256" key="2">
    <source>
        <dbReference type="ARBA" id="ARBA00023002"/>
    </source>
</evidence>
<dbReference type="InterPro" id="IPR011032">
    <property type="entry name" value="GroES-like_sf"/>
</dbReference>
<dbReference type="OrthoDB" id="5195079at2"/>
<proteinExistence type="predicted"/>
<dbReference type="Proteomes" id="UP000198937">
    <property type="component" value="Unassembled WGS sequence"/>
</dbReference>
<evidence type="ECO:0000313" key="5">
    <source>
        <dbReference type="Proteomes" id="UP000198937"/>
    </source>
</evidence>
<evidence type="ECO:0000259" key="3">
    <source>
        <dbReference type="SMART" id="SM00829"/>
    </source>
</evidence>
<dbReference type="Gene3D" id="3.90.180.10">
    <property type="entry name" value="Medium-chain alcohol dehydrogenases, catalytic domain"/>
    <property type="match status" value="1"/>
</dbReference>
<keyword evidence="2" id="KW-0560">Oxidoreductase</keyword>
<gene>
    <name evidence="4" type="ORF">GA0070617_1039</name>
</gene>
<dbReference type="SUPFAM" id="SSF50129">
    <property type="entry name" value="GroES-like"/>
    <property type="match status" value="1"/>
</dbReference>
<keyword evidence="5" id="KW-1185">Reference proteome</keyword>
<dbReference type="RefSeq" id="WP_091434423.1">
    <property type="nucleotide sequence ID" value="NZ_BMMJ01000001.1"/>
</dbReference>
<dbReference type="SUPFAM" id="SSF51735">
    <property type="entry name" value="NAD(P)-binding Rossmann-fold domains"/>
    <property type="match status" value="1"/>
</dbReference>
<dbReference type="EMBL" id="FMIA01000002">
    <property type="protein sequence ID" value="SCL48964.1"/>
    <property type="molecule type" value="Genomic_DNA"/>
</dbReference>
<dbReference type="STRING" id="683228.GA0070617_1039"/>
<sequence>MRAIRLHEFGPPSNLVLDDLPDLTAGPGQVRIRVEASGVHLLDTALRRGEPGGPMPLPALPTVPGREVAGTVDAVGAGVAEAWRGRRVVAHLGMVPGGYAEQAVTSVDTLFEVPERLSMAEAVAAVGTGRTALGIVETEPPTATDVVFVPSAAGGLGWLLAQAARHAGATVVLAARGERRTARLAELGADLVVDYGRADWIDRVRSWTDGFTLVYDGIGGTVGREALELLRPGGRFVMFGYSAGTPTRFDVDDVVSRSLTVGWLLGERIRSRPGGIAGLAGRSVRLAGRGWWRPLVSTYPLADAATAHADLEGRRALGKVVLTPAR</sequence>
<keyword evidence="1" id="KW-0521">NADP</keyword>
<dbReference type="Pfam" id="PF00107">
    <property type="entry name" value="ADH_zinc_N"/>
    <property type="match status" value="1"/>
</dbReference>
<dbReference type="PANTHER" id="PTHR48106:SF13">
    <property type="entry name" value="QUINONE OXIDOREDUCTASE-RELATED"/>
    <property type="match status" value="1"/>
</dbReference>
<dbReference type="GO" id="GO:0035925">
    <property type="term" value="F:mRNA 3'-UTR AU-rich region binding"/>
    <property type="evidence" value="ECO:0007669"/>
    <property type="project" value="TreeGrafter"/>
</dbReference>
<feature type="domain" description="Enoyl reductase (ER)" evidence="3">
    <location>
        <begin position="10"/>
        <end position="322"/>
    </location>
</feature>
<dbReference type="GO" id="GO:0070402">
    <property type="term" value="F:NADPH binding"/>
    <property type="evidence" value="ECO:0007669"/>
    <property type="project" value="TreeGrafter"/>
</dbReference>
<dbReference type="SMART" id="SM00829">
    <property type="entry name" value="PKS_ER"/>
    <property type="match status" value="1"/>
</dbReference>
<dbReference type="GO" id="GO:0003960">
    <property type="term" value="F:quinone reductase (NADPH) activity"/>
    <property type="evidence" value="ECO:0007669"/>
    <property type="project" value="TreeGrafter"/>
</dbReference>
<evidence type="ECO:0000313" key="4">
    <source>
        <dbReference type="EMBL" id="SCL48964.1"/>
    </source>
</evidence>
<dbReference type="Pfam" id="PF08240">
    <property type="entry name" value="ADH_N"/>
    <property type="match status" value="1"/>
</dbReference>
<name>A0A1C6U4P4_9ACTN</name>
<dbReference type="PANTHER" id="PTHR48106">
    <property type="entry name" value="QUINONE OXIDOREDUCTASE PIG3-RELATED"/>
    <property type="match status" value="1"/>
</dbReference>
<organism evidence="4 5">
    <name type="scientific">Micromonospora yangpuensis</name>
    <dbReference type="NCBI Taxonomy" id="683228"/>
    <lineage>
        <taxon>Bacteria</taxon>
        <taxon>Bacillati</taxon>
        <taxon>Actinomycetota</taxon>
        <taxon>Actinomycetes</taxon>
        <taxon>Micromonosporales</taxon>
        <taxon>Micromonosporaceae</taxon>
        <taxon>Micromonospora</taxon>
    </lineage>
</organism>
<reference evidence="4 5" key="1">
    <citation type="submission" date="2016-06" db="EMBL/GenBank/DDBJ databases">
        <authorList>
            <person name="Kjaerup R.B."/>
            <person name="Dalgaard T.S."/>
            <person name="Juul-Madsen H.R."/>
        </authorList>
    </citation>
    <scope>NUCLEOTIDE SEQUENCE [LARGE SCALE GENOMIC DNA]</scope>
    <source>
        <strain evidence="4 5">DSM 45577</strain>
    </source>
</reference>
<protein>
    <submittedName>
        <fullName evidence="4">NADPH2:quinone reductase</fullName>
    </submittedName>
</protein>
<dbReference type="AlphaFoldDB" id="A0A1C6U4P4"/>
<dbReference type="InterPro" id="IPR013154">
    <property type="entry name" value="ADH-like_N"/>
</dbReference>
<dbReference type="Gene3D" id="3.40.50.720">
    <property type="entry name" value="NAD(P)-binding Rossmann-like Domain"/>
    <property type="match status" value="1"/>
</dbReference>
<dbReference type="InterPro" id="IPR020843">
    <property type="entry name" value="ER"/>
</dbReference>
<evidence type="ECO:0000256" key="1">
    <source>
        <dbReference type="ARBA" id="ARBA00022857"/>
    </source>
</evidence>
<accession>A0A1C6U4P4</accession>
<dbReference type="GO" id="GO:0005829">
    <property type="term" value="C:cytosol"/>
    <property type="evidence" value="ECO:0007669"/>
    <property type="project" value="TreeGrafter"/>
</dbReference>
<dbReference type="InterPro" id="IPR013149">
    <property type="entry name" value="ADH-like_C"/>
</dbReference>